<gene>
    <name evidence="2" type="ORF">E4N74_02010</name>
</gene>
<evidence type="ECO:0000259" key="1">
    <source>
        <dbReference type="Pfam" id="PF13649"/>
    </source>
</evidence>
<dbReference type="GO" id="GO:0008168">
    <property type="term" value="F:methyltransferase activity"/>
    <property type="evidence" value="ECO:0007669"/>
    <property type="project" value="UniProtKB-KW"/>
</dbReference>
<accession>A0AAE9MSH9</accession>
<dbReference type="GO" id="GO:0032259">
    <property type="term" value="P:methylation"/>
    <property type="evidence" value="ECO:0007669"/>
    <property type="project" value="UniProtKB-KW"/>
</dbReference>
<dbReference type="AlphaFoldDB" id="A0AAE9MSH9"/>
<evidence type="ECO:0000313" key="3">
    <source>
        <dbReference type="Proteomes" id="UP001058682"/>
    </source>
</evidence>
<evidence type="ECO:0000313" key="2">
    <source>
        <dbReference type="EMBL" id="UTY32916.1"/>
    </source>
</evidence>
<dbReference type="InterPro" id="IPR041698">
    <property type="entry name" value="Methyltransf_25"/>
</dbReference>
<dbReference type="EMBL" id="CP038804">
    <property type="protein sequence ID" value="UTY32916.1"/>
    <property type="molecule type" value="Genomic_DNA"/>
</dbReference>
<dbReference type="Proteomes" id="UP001058682">
    <property type="component" value="Chromosome"/>
</dbReference>
<dbReference type="Gene3D" id="3.40.50.150">
    <property type="entry name" value="Vaccinia Virus protein VP39"/>
    <property type="match status" value="1"/>
</dbReference>
<protein>
    <submittedName>
        <fullName evidence="2">Class I SAM-dependent methyltransferase</fullName>
    </submittedName>
</protein>
<feature type="domain" description="Methyltransferase" evidence="1">
    <location>
        <begin position="41"/>
        <end position="125"/>
    </location>
</feature>
<dbReference type="KEGG" id="tpk:JO40_08060"/>
<dbReference type="Pfam" id="PF13649">
    <property type="entry name" value="Methyltransf_25"/>
    <property type="match status" value="1"/>
</dbReference>
<keyword evidence="2" id="KW-0489">Methyltransferase</keyword>
<proteinExistence type="predicted"/>
<reference evidence="2" key="1">
    <citation type="submission" date="2019-04" db="EMBL/GenBank/DDBJ databases">
        <title>Whole genome sequencing of oral phylogroup 2 treponemes.</title>
        <authorList>
            <person name="Chan Y."/>
            <person name="Zeng H.H."/>
            <person name="Yu X.L."/>
            <person name="Leung W.K."/>
            <person name="Watt R.M."/>
        </authorList>
    </citation>
    <scope>NUCLEOTIDE SEQUENCE</scope>
    <source>
        <strain evidence="2">OMZ 835</strain>
    </source>
</reference>
<dbReference type="InterPro" id="IPR029063">
    <property type="entry name" value="SAM-dependent_MTases_sf"/>
</dbReference>
<dbReference type="CDD" id="cd02440">
    <property type="entry name" value="AdoMet_MTases"/>
    <property type="match status" value="1"/>
</dbReference>
<dbReference type="RefSeq" id="WP_044978819.1">
    <property type="nucleotide sequence ID" value="NZ_CP009228.1"/>
</dbReference>
<name>A0AAE9MSH9_9SPIR</name>
<keyword evidence="2" id="KW-0808">Transferase</keyword>
<organism evidence="2 3">
    <name type="scientific">Treponema putidum</name>
    <dbReference type="NCBI Taxonomy" id="221027"/>
    <lineage>
        <taxon>Bacteria</taxon>
        <taxon>Pseudomonadati</taxon>
        <taxon>Spirochaetota</taxon>
        <taxon>Spirochaetia</taxon>
        <taxon>Spirochaetales</taxon>
        <taxon>Treponemataceae</taxon>
        <taxon>Treponema</taxon>
    </lineage>
</organism>
<sequence length="207" mass="24850">MIEYYKKRAKEYEDIYKKPERQKSILEYQDYIKELFQNRNVLELACGTGFWTETLTETAKTVFATDINKEVLTLAKQKIFKVCKPEFAILDYRNYKPNNEYNGIFIGFLASHLTKHEFLNLVETLIEKTKKPSLIFFMDNLFVEGESTPISKTDKNGNTYQIRKLKDGTEYEIMKNFYTEKEFKILLKDKTYKYFSNKYYWSIEIYT</sequence>
<dbReference type="SUPFAM" id="SSF53335">
    <property type="entry name" value="S-adenosyl-L-methionine-dependent methyltransferases"/>
    <property type="match status" value="1"/>
</dbReference>